<dbReference type="PANTHER" id="PTHR22100:SF13">
    <property type="entry name" value="WINGS APART-LIKE PROTEIN HOMOLOG"/>
    <property type="match status" value="1"/>
</dbReference>
<feature type="domain" description="WAPL" evidence="4">
    <location>
        <begin position="117"/>
        <end position="631"/>
    </location>
</feature>
<keyword evidence="3" id="KW-0812">Transmembrane</keyword>
<evidence type="ECO:0000313" key="6">
    <source>
        <dbReference type="Proteomes" id="UP000663870"/>
    </source>
</evidence>
<keyword evidence="3" id="KW-0472">Membrane</keyword>
<gene>
    <name evidence="5" type="ORF">JXQ802_LOCUS24677</name>
</gene>
<evidence type="ECO:0000256" key="3">
    <source>
        <dbReference type="SAM" id="Phobius"/>
    </source>
</evidence>
<evidence type="ECO:0000256" key="2">
    <source>
        <dbReference type="SAM" id="MobiDB-lite"/>
    </source>
</evidence>
<evidence type="ECO:0000259" key="4">
    <source>
        <dbReference type="PROSITE" id="PS51271"/>
    </source>
</evidence>
<dbReference type="AlphaFoldDB" id="A0A814WSZ5"/>
<evidence type="ECO:0000256" key="1">
    <source>
        <dbReference type="ARBA" id="ARBA00006854"/>
    </source>
</evidence>
<comment type="caution">
    <text evidence="5">The sequence shown here is derived from an EMBL/GenBank/DDBJ whole genome shotgun (WGS) entry which is preliminary data.</text>
</comment>
<reference evidence="5" key="1">
    <citation type="submission" date="2021-02" db="EMBL/GenBank/DDBJ databases">
        <authorList>
            <person name="Nowell W R."/>
        </authorList>
    </citation>
    <scope>NUCLEOTIDE SEQUENCE</scope>
</reference>
<dbReference type="InterPro" id="IPR012502">
    <property type="entry name" value="WAPL_dom"/>
</dbReference>
<feature type="transmembrane region" description="Helical" evidence="3">
    <location>
        <begin position="577"/>
        <end position="595"/>
    </location>
</feature>
<sequence length="654" mass="75247">MTSRRGIFFNSKSRTNDKITQLSTAISNQDTTSNTNQTGGTVKKKIILNHTKRTINKTIYSGPRKIFSTNYKANRTQLNHKAFFGGNTDEYDLDNNQTTTTINTLRSKTIMQHSTTKTDSKQIHTTVSTFRQPTTCSELDETQSYIDDMDYLLAGFQPGKLLGDRCLSAIKFAELCTKASFRMHIQTESALERIFNLLKDAPDVPSLNLCTAFILYILSLDILTSQMNSDIIRLMLDLVTKSSTINIDDREYKKMKERILIINNKSLSEDIFYEERFNTCDIILETFVNISHHNLKESLQDEIRILGGFDQIINAVYSIIQDLSNNDFQCYPLSELSLRYRKLCRFINMLEEFSNENSEQSSKLHLDVNRMYIAQYNQYSLFHSLSKLLDLSLIWLQQYSSMNENSAATTTTTNMKNLNIHHLFRDGCKTIMSILVIFTNDCEIICDRLTSDNRFFSNLFRLLITIEKSSFSNEDKFDTLALTLNLLINLVQNTKHVYKYLMEENMPDGNPLKIYEYLAKLFCEQESSAARAESLEENDWMMEDVDDDDFDEQSNTKPTNENGTNFNRALQKATGHMENTFVAAFAGVILAVILLRDRTTYVSQIQELMPQKKFDTMAFILKKFFVFMDMSHAFTPSGVKILEEIISMVLSLCG</sequence>
<accession>A0A814WSZ5</accession>
<dbReference type="Pfam" id="PF07814">
    <property type="entry name" value="WAPL"/>
    <property type="match status" value="1"/>
</dbReference>
<organism evidence="5 6">
    <name type="scientific">Rotaria sordida</name>
    <dbReference type="NCBI Taxonomy" id="392033"/>
    <lineage>
        <taxon>Eukaryota</taxon>
        <taxon>Metazoa</taxon>
        <taxon>Spiralia</taxon>
        <taxon>Gnathifera</taxon>
        <taxon>Rotifera</taxon>
        <taxon>Eurotatoria</taxon>
        <taxon>Bdelloidea</taxon>
        <taxon>Philodinida</taxon>
        <taxon>Philodinidae</taxon>
        <taxon>Rotaria</taxon>
    </lineage>
</organism>
<feature type="region of interest" description="Disordered" evidence="2">
    <location>
        <begin position="546"/>
        <end position="565"/>
    </location>
</feature>
<comment type="similarity">
    <text evidence="1">Belongs to the WAPL family.</text>
</comment>
<protein>
    <recommendedName>
        <fullName evidence="4">WAPL domain-containing protein</fullName>
    </recommendedName>
</protein>
<name>A0A814WSZ5_9BILA</name>
<dbReference type="Proteomes" id="UP000663870">
    <property type="component" value="Unassembled WGS sequence"/>
</dbReference>
<feature type="compositionally biased region" description="Polar residues" evidence="2">
    <location>
        <begin position="553"/>
        <end position="565"/>
    </location>
</feature>
<keyword evidence="3" id="KW-1133">Transmembrane helix</keyword>
<dbReference type="EMBL" id="CAJNOL010000809">
    <property type="protein sequence ID" value="CAF1205828.1"/>
    <property type="molecule type" value="Genomic_DNA"/>
</dbReference>
<dbReference type="InterPro" id="IPR011989">
    <property type="entry name" value="ARM-like"/>
</dbReference>
<proteinExistence type="inferred from homology"/>
<dbReference type="Gene3D" id="1.25.10.10">
    <property type="entry name" value="Leucine-rich Repeat Variant"/>
    <property type="match status" value="1"/>
</dbReference>
<dbReference type="InterPro" id="IPR039874">
    <property type="entry name" value="WAPL"/>
</dbReference>
<dbReference type="PANTHER" id="PTHR22100">
    <property type="entry name" value="WINGS APART-LIKE PROTEIN HOMOLOG"/>
    <property type="match status" value="1"/>
</dbReference>
<evidence type="ECO:0000313" key="5">
    <source>
        <dbReference type="EMBL" id="CAF1205828.1"/>
    </source>
</evidence>
<keyword evidence="6" id="KW-1185">Reference proteome</keyword>
<dbReference type="InterPro" id="IPR022771">
    <property type="entry name" value="WAPL_C"/>
</dbReference>
<dbReference type="PROSITE" id="PS51271">
    <property type="entry name" value="WAPL"/>
    <property type="match status" value="1"/>
</dbReference>